<keyword evidence="7" id="KW-1185">Reference proteome</keyword>
<dbReference type="PANTHER" id="PTHR43309">
    <property type="entry name" value="5-OXOPROLINASE SUBUNIT C"/>
    <property type="match status" value="1"/>
</dbReference>
<gene>
    <name evidence="6" type="ORF">G4Z16_24765</name>
</gene>
<dbReference type="PANTHER" id="PTHR43309:SF3">
    <property type="entry name" value="5-OXOPROLINASE SUBUNIT C"/>
    <property type="match status" value="1"/>
</dbReference>
<proteinExistence type="predicted"/>
<feature type="region of interest" description="Disordered" evidence="4">
    <location>
        <begin position="102"/>
        <end position="124"/>
    </location>
</feature>
<dbReference type="InterPro" id="IPR029000">
    <property type="entry name" value="Cyclophilin-like_dom_sf"/>
</dbReference>
<reference evidence="7" key="1">
    <citation type="submission" date="2020-02" db="EMBL/GenBank/DDBJ databases">
        <title>Streptomyces sp. ASO4wet.</title>
        <authorList>
            <person name="Risdian C."/>
            <person name="Landwehr W."/>
            <person name="Schupp P."/>
            <person name="Wink J."/>
        </authorList>
    </citation>
    <scope>NUCLEOTIDE SEQUENCE [LARGE SCALE GENOMIC DNA]</scope>
    <source>
        <strain evidence="7">ASO4wet</strain>
    </source>
</reference>
<dbReference type="KEGG" id="sbat:G4Z16_24765"/>
<dbReference type="SUPFAM" id="SSF50891">
    <property type="entry name" value="Cyclophilin-like"/>
    <property type="match status" value="1"/>
</dbReference>
<keyword evidence="2" id="KW-0378">Hydrolase</keyword>
<accession>A0A7T1T9W3</accession>
<dbReference type="GO" id="GO:0005524">
    <property type="term" value="F:ATP binding"/>
    <property type="evidence" value="ECO:0007669"/>
    <property type="project" value="UniProtKB-KW"/>
</dbReference>
<dbReference type="Gene3D" id="2.40.100.10">
    <property type="entry name" value="Cyclophilin-like"/>
    <property type="match status" value="1"/>
</dbReference>
<dbReference type="RefSeq" id="WP_197352867.1">
    <property type="nucleotide sequence ID" value="NZ_CP048882.1"/>
</dbReference>
<evidence type="ECO:0000256" key="4">
    <source>
        <dbReference type="SAM" id="MobiDB-lite"/>
    </source>
</evidence>
<name>A0A7T1T9W3_9ACTN</name>
<evidence type="ECO:0000313" key="7">
    <source>
        <dbReference type="Proteomes" id="UP000595046"/>
    </source>
</evidence>
<dbReference type="Pfam" id="PF02626">
    <property type="entry name" value="CT_A_B"/>
    <property type="match status" value="2"/>
</dbReference>
<feature type="compositionally biased region" description="Low complexity" evidence="4">
    <location>
        <begin position="7"/>
        <end position="32"/>
    </location>
</feature>
<feature type="region of interest" description="Disordered" evidence="4">
    <location>
        <begin position="1"/>
        <end position="33"/>
    </location>
</feature>
<dbReference type="InterPro" id="IPR003778">
    <property type="entry name" value="CT_A_B"/>
</dbReference>
<keyword evidence="6" id="KW-0808">Transferase</keyword>
<evidence type="ECO:0000256" key="3">
    <source>
        <dbReference type="ARBA" id="ARBA00022840"/>
    </source>
</evidence>
<dbReference type="InterPro" id="IPR052708">
    <property type="entry name" value="PxpC"/>
</dbReference>
<dbReference type="SMART" id="SM00797">
    <property type="entry name" value="AHS2"/>
    <property type="match status" value="1"/>
</dbReference>
<dbReference type="AlphaFoldDB" id="A0A7T1T9W3"/>
<evidence type="ECO:0000313" key="6">
    <source>
        <dbReference type="EMBL" id="QPP09091.1"/>
    </source>
</evidence>
<dbReference type="Proteomes" id="UP000595046">
    <property type="component" value="Chromosome"/>
</dbReference>
<feature type="domain" description="Carboxyltransferase" evidence="5">
    <location>
        <begin position="58"/>
        <end position="347"/>
    </location>
</feature>
<evidence type="ECO:0000259" key="5">
    <source>
        <dbReference type="SMART" id="SM00797"/>
    </source>
</evidence>
<dbReference type="EMBL" id="CP048882">
    <property type="protein sequence ID" value="QPP09091.1"/>
    <property type="molecule type" value="Genomic_DNA"/>
</dbReference>
<dbReference type="GO" id="GO:0016740">
    <property type="term" value="F:transferase activity"/>
    <property type="evidence" value="ECO:0007669"/>
    <property type="project" value="UniProtKB-KW"/>
</dbReference>
<evidence type="ECO:0000256" key="2">
    <source>
        <dbReference type="ARBA" id="ARBA00022801"/>
    </source>
</evidence>
<organism evidence="6 7">
    <name type="scientific">Streptomyces bathyalis</name>
    <dbReference type="NCBI Taxonomy" id="2710756"/>
    <lineage>
        <taxon>Bacteria</taxon>
        <taxon>Bacillati</taxon>
        <taxon>Actinomycetota</taxon>
        <taxon>Actinomycetes</taxon>
        <taxon>Kitasatosporales</taxon>
        <taxon>Streptomycetaceae</taxon>
        <taxon>Streptomyces</taxon>
    </lineage>
</organism>
<protein>
    <submittedName>
        <fullName evidence="6">Biotin-dependent carboxyltransferase family protein</fullName>
    </submittedName>
</protein>
<sequence length="348" mass="34611">MTDPADSTGSGSSSGSTGSTGSTGSAGRARARAAAELHAVRAGALTTVQDLGRPGHAHLGVPRSGALDEPAHRLANRLLGNPENAATLETTLDGCAVLVTAGGQGRSGPPPADPKVTAGGETSRGPVTEAVVTGAPCAVTVDGRPAPWGVPFRLAAGAVLDVGPAERGLRSYIAFSGGVDAEPVLGSRATDLLSGLGPEPLRDGARLPLGATSAAGPRHGAAIDTAPWAGPPGELVLPVVPGPRADWFTGEALRTLLTGGYRVSSASNRIGLRLEGPVLERAREGELPSEGIALGALQVPPEGRPVVFLADHPVTGGYPVIGVVPQEALAAVAQAVPGTPVRFTPVSG</sequence>
<evidence type="ECO:0000256" key="1">
    <source>
        <dbReference type="ARBA" id="ARBA00022741"/>
    </source>
</evidence>
<keyword evidence="1" id="KW-0547">Nucleotide-binding</keyword>
<keyword evidence="3" id="KW-0067">ATP-binding</keyword>
<dbReference type="GO" id="GO:0016787">
    <property type="term" value="F:hydrolase activity"/>
    <property type="evidence" value="ECO:0007669"/>
    <property type="project" value="UniProtKB-KW"/>
</dbReference>